<dbReference type="Proteomes" id="UP001610861">
    <property type="component" value="Unassembled WGS sequence"/>
</dbReference>
<evidence type="ECO:0000313" key="3">
    <source>
        <dbReference type="Proteomes" id="UP001610861"/>
    </source>
</evidence>
<reference evidence="2 3" key="1">
    <citation type="submission" date="2024-09" db="EMBL/GenBank/DDBJ databases">
        <authorList>
            <person name="Pan X."/>
        </authorList>
    </citation>
    <scope>NUCLEOTIDE SEQUENCE [LARGE SCALE GENOMIC DNA]</scope>
    <source>
        <strain evidence="2 3">B2969</strain>
    </source>
</reference>
<proteinExistence type="predicted"/>
<dbReference type="Pfam" id="PF07811">
    <property type="entry name" value="TadE"/>
    <property type="match status" value="1"/>
</dbReference>
<sequence length="132" mass="13501">MAVELVLLAPIIVLIILFLVVCGRIALASNAAEAAAIAAAREASLSRTTSQAQTDANTAAQTSMAQSGYACMTLSVKINDAGLNVPLGQVGTVSGTITCTLNLSDVALPGIPGSWTITRSAQSPVDAYRERP</sequence>
<protein>
    <submittedName>
        <fullName evidence="2">TadE/TadG family type IV pilus assembly protein</fullName>
    </submittedName>
</protein>
<dbReference type="RefSeq" id="WP_397558458.1">
    <property type="nucleotide sequence ID" value="NZ_JBIQWL010000015.1"/>
</dbReference>
<name>A0ABW7QDP6_9MICO</name>
<dbReference type="InterPro" id="IPR012495">
    <property type="entry name" value="TadE-like_dom"/>
</dbReference>
<evidence type="ECO:0000259" key="1">
    <source>
        <dbReference type="Pfam" id="PF07811"/>
    </source>
</evidence>
<organism evidence="2 3">
    <name type="scientific">Microbacterium alkaliflavum</name>
    <dbReference type="NCBI Taxonomy" id="3248839"/>
    <lineage>
        <taxon>Bacteria</taxon>
        <taxon>Bacillati</taxon>
        <taxon>Actinomycetota</taxon>
        <taxon>Actinomycetes</taxon>
        <taxon>Micrococcales</taxon>
        <taxon>Microbacteriaceae</taxon>
        <taxon>Microbacterium</taxon>
    </lineage>
</organism>
<gene>
    <name evidence="2" type="ORF">ACH3VR_21870</name>
</gene>
<evidence type="ECO:0000313" key="2">
    <source>
        <dbReference type="EMBL" id="MFH8253030.1"/>
    </source>
</evidence>
<feature type="domain" description="TadE-like" evidence="1">
    <location>
        <begin position="2"/>
        <end position="41"/>
    </location>
</feature>
<accession>A0ABW7QDP6</accession>
<keyword evidence="3" id="KW-1185">Reference proteome</keyword>
<comment type="caution">
    <text evidence="2">The sequence shown here is derived from an EMBL/GenBank/DDBJ whole genome shotgun (WGS) entry which is preliminary data.</text>
</comment>
<dbReference type="EMBL" id="JBIQWL010000015">
    <property type="protein sequence ID" value="MFH8253030.1"/>
    <property type="molecule type" value="Genomic_DNA"/>
</dbReference>